<dbReference type="SUPFAM" id="SSF53850">
    <property type="entry name" value="Periplasmic binding protein-like II"/>
    <property type="match status" value="1"/>
</dbReference>
<dbReference type="RefSeq" id="WP_249736387.1">
    <property type="nucleotide sequence ID" value="NZ_JAKNCJ010000001.1"/>
</dbReference>
<dbReference type="PANTHER" id="PTHR43649">
    <property type="entry name" value="ARABINOSE-BINDING PROTEIN-RELATED"/>
    <property type="match status" value="1"/>
</dbReference>
<dbReference type="InterPro" id="IPR006059">
    <property type="entry name" value="SBP"/>
</dbReference>
<proteinExistence type="predicted"/>
<sequence length="459" mass="50027">MTESTPVLGSRRIAASATLPGSPAEPDLPEMTVTPSRTAPDPLGRARLARRSLFAGGAVLGTAALAGCSSSSGTTLFFHETKSEAFPFFTQAIADFNAQADGITVVHNKTGSLSAAFVRSSPPDVGCLNYNLEMARFMERGALIDLADMEETKRIRPDVQDLVDEYPGFEDRVSVIPYSIMAASTIYNRTLFQEHGLEVPTTWDELLAVCEAFRSAGVTPFYATLADPWTVAQGWFDYAVGGMVDVAEFFRAMNEAGPDVTPDSEVSFSAVMREPVEKMMQLLEYINPDAASRGYGDGNTAMAGGAGAMYLQGPWAFGEIDKVGVPTDMGTFPLPMTENPDDRKVRVNTDLALWIPEASGHHEESKALVRYLMQPDVQHPYNKEQLGFSTTTDAPPAEDPRIAEMQTYYDEGRFYQGPSKFIPLMIPAENYFQAIATGADIGATLAQLDNDWARLAFRQ</sequence>
<dbReference type="InterPro" id="IPR050490">
    <property type="entry name" value="Bact_solute-bd_prot1"/>
</dbReference>
<accession>A0ABT0QX43</accession>
<dbReference type="Proteomes" id="UP001203761">
    <property type="component" value="Unassembled WGS sequence"/>
</dbReference>
<comment type="caution">
    <text evidence="2">The sequence shown here is derived from an EMBL/GenBank/DDBJ whole genome shotgun (WGS) entry which is preliminary data.</text>
</comment>
<dbReference type="EMBL" id="JAKNCJ010000001">
    <property type="protein sequence ID" value="MCL6422233.1"/>
    <property type="molecule type" value="Genomic_DNA"/>
</dbReference>
<protein>
    <submittedName>
        <fullName evidence="2">Extracellular solute-binding protein</fullName>
    </submittedName>
</protein>
<dbReference type="Gene3D" id="3.40.190.10">
    <property type="entry name" value="Periplasmic binding protein-like II"/>
    <property type="match status" value="2"/>
</dbReference>
<evidence type="ECO:0000256" key="1">
    <source>
        <dbReference type="SAM" id="MobiDB-lite"/>
    </source>
</evidence>
<gene>
    <name evidence="2" type="ORF">Bequi_02310</name>
</gene>
<evidence type="ECO:0000313" key="3">
    <source>
        <dbReference type="Proteomes" id="UP001203761"/>
    </source>
</evidence>
<dbReference type="Pfam" id="PF01547">
    <property type="entry name" value="SBP_bac_1"/>
    <property type="match status" value="1"/>
</dbReference>
<name>A0ABT0QX43_9MICO</name>
<feature type="region of interest" description="Disordered" evidence="1">
    <location>
        <begin position="1"/>
        <end position="42"/>
    </location>
</feature>
<reference evidence="2" key="1">
    <citation type="submission" date="2022-02" db="EMBL/GenBank/DDBJ databases">
        <authorList>
            <person name="Lee M."/>
            <person name="Kim S.-J."/>
            <person name="Jung M.-Y."/>
        </authorList>
    </citation>
    <scope>NUCLEOTIDE SEQUENCE</scope>
    <source>
        <strain evidence="2">JHP9</strain>
    </source>
</reference>
<organism evidence="2 3">
    <name type="scientific">Brachybacterium equifaecis</name>
    <dbReference type="NCBI Taxonomy" id="2910770"/>
    <lineage>
        <taxon>Bacteria</taxon>
        <taxon>Bacillati</taxon>
        <taxon>Actinomycetota</taxon>
        <taxon>Actinomycetes</taxon>
        <taxon>Micrococcales</taxon>
        <taxon>Dermabacteraceae</taxon>
        <taxon>Brachybacterium</taxon>
    </lineage>
</organism>
<evidence type="ECO:0000313" key="2">
    <source>
        <dbReference type="EMBL" id="MCL6422233.1"/>
    </source>
</evidence>
<keyword evidence="3" id="KW-1185">Reference proteome</keyword>